<evidence type="ECO:0000256" key="9">
    <source>
        <dbReference type="ARBA" id="ARBA00023136"/>
    </source>
</evidence>
<comment type="similarity">
    <text evidence="2">Belongs to the YajC family.</text>
</comment>
<keyword evidence="12" id="KW-1185">Reference proteome</keyword>
<keyword evidence="5" id="KW-0812">Transmembrane</keyword>
<comment type="subcellular location">
    <subcellularLocation>
        <location evidence="1">Cell membrane</location>
        <topology evidence="1">Single-pass membrane protein</topology>
    </subcellularLocation>
</comment>
<dbReference type="EMBL" id="JBHSOF010000008">
    <property type="protein sequence ID" value="MFC5663226.1"/>
    <property type="molecule type" value="Genomic_DNA"/>
</dbReference>
<dbReference type="PANTHER" id="PTHR33909:SF1">
    <property type="entry name" value="SEC TRANSLOCON ACCESSORY COMPLEX SUBUNIT YAJC"/>
    <property type="match status" value="1"/>
</dbReference>
<evidence type="ECO:0000313" key="12">
    <source>
        <dbReference type="Proteomes" id="UP001595975"/>
    </source>
</evidence>
<evidence type="ECO:0000256" key="4">
    <source>
        <dbReference type="ARBA" id="ARBA00022475"/>
    </source>
</evidence>
<dbReference type="PANTHER" id="PTHR33909">
    <property type="entry name" value="SEC TRANSLOCON ACCESSORY COMPLEX SUBUNIT YAJC"/>
    <property type="match status" value="1"/>
</dbReference>
<name>A0ABW0X427_9ACTN</name>
<gene>
    <name evidence="11" type="primary">yajC</name>
    <name evidence="11" type="ORF">ACFP3U_09550</name>
</gene>
<feature type="region of interest" description="Disordered" evidence="10">
    <location>
        <begin position="89"/>
        <end position="145"/>
    </location>
</feature>
<dbReference type="InterPro" id="IPR003849">
    <property type="entry name" value="Preprotein_translocase_YajC"/>
</dbReference>
<accession>A0ABW0X427</accession>
<evidence type="ECO:0000256" key="3">
    <source>
        <dbReference type="ARBA" id="ARBA00022448"/>
    </source>
</evidence>
<evidence type="ECO:0000256" key="5">
    <source>
        <dbReference type="ARBA" id="ARBA00022692"/>
    </source>
</evidence>
<dbReference type="Proteomes" id="UP001595975">
    <property type="component" value="Unassembled WGS sequence"/>
</dbReference>
<evidence type="ECO:0000313" key="11">
    <source>
        <dbReference type="EMBL" id="MFC5663226.1"/>
    </source>
</evidence>
<feature type="compositionally biased region" description="Acidic residues" evidence="10">
    <location>
        <begin position="95"/>
        <end position="117"/>
    </location>
</feature>
<sequence length="145" mass="15360">MNLIILLLPILAIVLMFRSQKKRQQQMQQMQTALEPGAGVRTIGGLYAQVKAVNDETVELEIAPGVVGYFTKSAIAAVLEPAEYDAIINGRPAEDEPVDAEAVETAEAADTDADAETTDAKPLSFSKDDADKGDAKAEDGAPASK</sequence>
<keyword evidence="9" id="KW-0472">Membrane</keyword>
<keyword evidence="4" id="KW-1003">Cell membrane</keyword>
<evidence type="ECO:0000256" key="2">
    <source>
        <dbReference type="ARBA" id="ARBA00006742"/>
    </source>
</evidence>
<evidence type="ECO:0000256" key="6">
    <source>
        <dbReference type="ARBA" id="ARBA00022927"/>
    </source>
</evidence>
<keyword evidence="6" id="KW-0653">Protein transport</keyword>
<dbReference type="NCBIfam" id="TIGR00739">
    <property type="entry name" value="yajC"/>
    <property type="match status" value="1"/>
</dbReference>
<reference evidence="12" key="1">
    <citation type="journal article" date="2019" name="Int. J. Syst. Evol. Microbiol.">
        <title>The Global Catalogue of Microorganisms (GCM) 10K type strain sequencing project: providing services to taxonomists for standard genome sequencing and annotation.</title>
        <authorList>
            <consortium name="The Broad Institute Genomics Platform"/>
            <consortium name="The Broad Institute Genome Sequencing Center for Infectious Disease"/>
            <person name="Wu L."/>
            <person name="Ma J."/>
        </authorList>
    </citation>
    <scope>NUCLEOTIDE SEQUENCE [LARGE SCALE GENOMIC DNA]</scope>
    <source>
        <strain evidence="12">CGMCC 4.1437</strain>
    </source>
</reference>
<feature type="compositionally biased region" description="Basic and acidic residues" evidence="10">
    <location>
        <begin position="126"/>
        <end position="139"/>
    </location>
</feature>
<organism evidence="11 12">
    <name type="scientific">Kitasatospora misakiensis</name>
    <dbReference type="NCBI Taxonomy" id="67330"/>
    <lineage>
        <taxon>Bacteria</taxon>
        <taxon>Bacillati</taxon>
        <taxon>Actinomycetota</taxon>
        <taxon>Actinomycetes</taxon>
        <taxon>Kitasatosporales</taxon>
        <taxon>Streptomycetaceae</taxon>
        <taxon>Kitasatospora</taxon>
    </lineage>
</organism>
<protein>
    <submittedName>
        <fullName evidence="11">Preprotein translocase subunit YajC</fullName>
    </submittedName>
</protein>
<dbReference type="RefSeq" id="WP_380224874.1">
    <property type="nucleotide sequence ID" value="NZ_JBHSOF010000008.1"/>
</dbReference>
<evidence type="ECO:0000256" key="8">
    <source>
        <dbReference type="ARBA" id="ARBA00023010"/>
    </source>
</evidence>
<evidence type="ECO:0000256" key="1">
    <source>
        <dbReference type="ARBA" id="ARBA00004162"/>
    </source>
</evidence>
<comment type="caution">
    <text evidence="11">The sequence shown here is derived from an EMBL/GenBank/DDBJ whole genome shotgun (WGS) entry which is preliminary data.</text>
</comment>
<evidence type="ECO:0000256" key="10">
    <source>
        <dbReference type="SAM" id="MobiDB-lite"/>
    </source>
</evidence>
<keyword evidence="8" id="KW-0811">Translocation</keyword>
<evidence type="ECO:0000256" key="7">
    <source>
        <dbReference type="ARBA" id="ARBA00022989"/>
    </source>
</evidence>
<dbReference type="SMART" id="SM01323">
    <property type="entry name" value="YajC"/>
    <property type="match status" value="1"/>
</dbReference>
<dbReference type="Pfam" id="PF02699">
    <property type="entry name" value="YajC"/>
    <property type="match status" value="1"/>
</dbReference>
<proteinExistence type="inferred from homology"/>
<keyword evidence="7" id="KW-1133">Transmembrane helix</keyword>
<keyword evidence="3" id="KW-0813">Transport</keyword>